<evidence type="ECO:0000313" key="1">
    <source>
        <dbReference type="EMBL" id="UPL14355.1"/>
    </source>
</evidence>
<sequence>MSFVQVADGLAIVDEILRIRRGERRGPDGRPDVEVDWRALSPWIVENDRVRIFPLARSEGDDSDERMPALRRELEMAFVHFYGGDGFHAESPLDPDEGYGRVLSREKLVSFPRAVWRVQDYAFTLVHAVDPHTPDATTLALHIFPAEWRWPVLGNADTKRAASHRRRIEKQVRDANASWTWPEDAGE</sequence>
<dbReference type="RefSeq" id="WP_247957418.1">
    <property type="nucleotide sequence ID" value="NZ_CP078077.1"/>
</dbReference>
<dbReference type="Proteomes" id="UP000831963">
    <property type="component" value="Chromosome"/>
</dbReference>
<name>A0ABY4ING9_9MICO</name>
<proteinExistence type="predicted"/>
<reference evidence="1 2" key="1">
    <citation type="submission" date="2021-06" db="EMBL/GenBank/DDBJ databases">
        <title>Genome-based taxonomic framework of Microbacterium strains isolated from marine environment, the description of four new species and reclassification of four preexisting species.</title>
        <authorList>
            <person name="Lee S.D."/>
            <person name="Kim S.-M."/>
            <person name="Byeon Y.-S."/>
            <person name="Yang H.L."/>
            <person name="Kim I.S."/>
        </authorList>
    </citation>
    <scope>NUCLEOTIDE SEQUENCE [LARGE SCALE GENOMIC DNA]</scope>
    <source>
        <strain evidence="1 2">SSW1-36</strain>
    </source>
</reference>
<evidence type="ECO:0000313" key="2">
    <source>
        <dbReference type="Proteomes" id="UP000831963"/>
    </source>
</evidence>
<gene>
    <name evidence="1" type="ORF">KV396_07660</name>
</gene>
<protein>
    <submittedName>
        <fullName evidence="1">Uncharacterized protein</fullName>
    </submittedName>
</protein>
<accession>A0ABY4ING9</accession>
<keyword evidence="2" id="KW-1185">Reference proteome</keyword>
<dbReference type="EMBL" id="CP078077">
    <property type="protein sequence ID" value="UPL14355.1"/>
    <property type="molecule type" value="Genomic_DNA"/>
</dbReference>
<organism evidence="1 2">
    <name type="scientific">Microbacterium galbinum</name>
    <dbReference type="NCBI Taxonomy" id="2851646"/>
    <lineage>
        <taxon>Bacteria</taxon>
        <taxon>Bacillati</taxon>
        <taxon>Actinomycetota</taxon>
        <taxon>Actinomycetes</taxon>
        <taxon>Micrococcales</taxon>
        <taxon>Microbacteriaceae</taxon>
        <taxon>Microbacterium</taxon>
    </lineage>
</organism>